<keyword evidence="4" id="KW-1185">Reference proteome</keyword>
<gene>
    <name evidence="3" type="ORF">IEQ34_003430</name>
</gene>
<proteinExistence type="predicted"/>
<organism evidence="3 4">
    <name type="scientific">Dendrobium chrysotoxum</name>
    <name type="common">Orchid</name>
    <dbReference type="NCBI Taxonomy" id="161865"/>
    <lineage>
        <taxon>Eukaryota</taxon>
        <taxon>Viridiplantae</taxon>
        <taxon>Streptophyta</taxon>
        <taxon>Embryophyta</taxon>
        <taxon>Tracheophyta</taxon>
        <taxon>Spermatophyta</taxon>
        <taxon>Magnoliopsida</taxon>
        <taxon>Liliopsida</taxon>
        <taxon>Asparagales</taxon>
        <taxon>Orchidaceae</taxon>
        <taxon>Epidendroideae</taxon>
        <taxon>Malaxideae</taxon>
        <taxon>Dendrobiinae</taxon>
        <taxon>Dendrobium</taxon>
    </lineage>
</organism>
<dbReference type="PROSITE" id="PS51782">
    <property type="entry name" value="LYSM"/>
    <property type="match status" value="1"/>
</dbReference>
<sequence length="303" mass="33764">MNEGSGSPGSRRRRALDGGFDLGKVGKDRGSSHTKLSGFWESKMGCCGEEEEDGLLRVLLDDPNPSAEAEESDSASAEAVLSPMNSHFSALGTRDVLRSILQLLPSSDLARAACVCRVWREVASEREVQERAFREPWNVRRLIGSPSSASFWRYPGLNRFAISHLLLRGDTVAGVALKYSVQVMDIKRLNNMMSDHGIYSRERLLIPISNPELLQDSICYIELDGHAKREVAVLYLEGGPNGKSTPPISGFITERSRKKILDSMKRSMHVDDETAAYYLSISNNNPRAAFLQFSEDLGWEQRR</sequence>
<dbReference type="InterPro" id="IPR018392">
    <property type="entry name" value="LysM"/>
</dbReference>
<dbReference type="SUPFAM" id="SSF81383">
    <property type="entry name" value="F-box domain"/>
    <property type="match status" value="1"/>
</dbReference>
<dbReference type="AlphaFoldDB" id="A0AAV7HJ46"/>
<dbReference type="Gene3D" id="1.20.1280.50">
    <property type="match status" value="1"/>
</dbReference>
<dbReference type="InterPro" id="IPR045030">
    <property type="entry name" value="LYSM1-4"/>
</dbReference>
<evidence type="ECO:0000313" key="4">
    <source>
        <dbReference type="Proteomes" id="UP000775213"/>
    </source>
</evidence>
<feature type="domain" description="LysM" evidence="2">
    <location>
        <begin position="162"/>
        <end position="206"/>
    </location>
</feature>
<dbReference type="InterPro" id="IPR036047">
    <property type="entry name" value="F-box-like_dom_sf"/>
</dbReference>
<dbReference type="Pfam" id="PF01476">
    <property type="entry name" value="LysM"/>
    <property type="match status" value="1"/>
</dbReference>
<protein>
    <recommendedName>
        <fullName evidence="2">LysM domain-containing protein</fullName>
    </recommendedName>
</protein>
<dbReference type="CDD" id="cd09917">
    <property type="entry name" value="F-box_SF"/>
    <property type="match status" value="1"/>
</dbReference>
<evidence type="ECO:0000256" key="1">
    <source>
        <dbReference type="SAM" id="MobiDB-lite"/>
    </source>
</evidence>
<dbReference type="Gene3D" id="3.10.350.10">
    <property type="entry name" value="LysM domain"/>
    <property type="match status" value="1"/>
</dbReference>
<accession>A0AAV7HJ46</accession>
<dbReference type="PANTHER" id="PTHR20932:SF8">
    <property type="entry name" value="LD22649P"/>
    <property type="match status" value="1"/>
</dbReference>
<dbReference type="SUPFAM" id="SSF54106">
    <property type="entry name" value="LysM domain"/>
    <property type="match status" value="1"/>
</dbReference>
<comment type="caution">
    <text evidence="3">The sequence shown here is derived from an EMBL/GenBank/DDBJ whole genome shotgun (WGS) entry which is preliminary data.</text>
</comment>
<evidence type="ECO:0000313" key="3">
    <source>
        <dbReference type="EMBL" id="KAH0468397.1"/>
    </source>
</evidence>
<evidence type="ECO:0000259" key="2">
    <source>
        <dbReference type="PROSITE" id="PS51782"/>
    </source>
</evidence>
<reference evidence="3 4" key="1">
    <citation type="journal article" date="2021" name="Hortic Res">
        <title>Chromosome-scale assembly of the Dendrobium chrysotoxum genome enhances the understanding of orchid evolution.</title>
        <authorList>
            <person name="Zhang Y."/>
            <person name="Zhang G.Q."/>
            <person name="Zhang D."/>
            <person name="Liu X.D."/>
            <person name="Xu X.Y."/>
            <person name="Sun W.H."/>
            <person name="Yu X."/>
            <person name="Zhu X."/>
            <person name="Wang Z.W."/>
            <person name="Zhao X."/>
            <person name="Zhong W.Y."/>
            <person name="Chen H."/>
            <person name="Yin W.L."/>
            <person name="Huang T."/>
            <person name="Niu S.C."/>
            <person name="Liu Z.J."/>
        </authorList>
    </citation>
    <scope>NUCLEOTIDE SEQUENCE [LARGE SCALE GENOMIC DNA]</scope>
    <source>
        <strain evidence="3">Lindl</strain>
    </source>
</reference>
<dbReference type="InterPro" id="IPR001810">
    <property type="entry name" value="F-box_dom"/>
</dbReference>
<dbReference type="Pfam" id="PF12937">
    <property type="entry name" value="F-box-like"/>
    <property type="match status" value="1"/>
</dbReference>
<dbReference type="PANTHER" id="PTHR20932">
    <property type="entry name" value="LYSM AND PUTATIVE PEPTIDOGLYCAN-BINDING DOMAIN-CONTAINING PROTEIN"/>
    <property type="match status" value="1"/>
</dbReference>
<dbReference type="EMBL" id="JAGFBR010000004">
    <property type="protein sequence ID" value="KAH0468397.1"/>
    <property type="molecule type" value="Genomic_DNA"/>
</dbReference>
<dbReference type="Proteomes" id="UP000775213">
    <property type="component" value="Unassembled WGS sequence"/>
</dbReference>
<dbReference type="CDD" id="cd00118">
    <property type="entry name" value="LysM"/>
    <property type="match status" value="1"/>
</dbReference>
<feature type="region of interest" description="Disordered" evidence="1">
    <location>
        <begin position="1"/>
        <end position="34"/>
    </location>
</feature>
<dbReference type="InterPro" id="IPR036779">
    <property type="entry name" value="LysM_dom_sf"/>
</dbReference>
<name>A0AAV7HJ46_DENCH</name>